<reference evidence="1 2" key="1">
    <citation type="submission" date="2020-06" db="EMBL/GenBank/DDBJ databases">
        <title>Genome sequence of Paramixta manurensis strain PD-1.</title>
        <authorList>
            <person name="Lee C.W."/>
            <person name="Kim J."/>
        </authorList>
    </citation>
    <scope>NUCLEOTIDE SEQUENCE [LARGE SCALE GENOMIC DNA]</scope>
    <source>
        <strain evidence="1 2">PD-1</strain>
    </source>
</reference>
<gene>
    <name evidence="1" type="ORF">PMPD1_3096</name>
</gene>
<dbReference type="KEGG" id="pmak:PMPD1_3096"/>
<accession>A0A6M8UE28</accession>
<proteinExistence type="predicted"/>
<dbReference type="Proteomes" id="UP000505325">
    <property type="component" value="Chromosome"/>
</dbReference>
<protein>
    <submittedName>
        <fullName evidence="1">Uncharacterized protein</fullName>
    </submittedName>
</protein>
<keyword evidence="2" id="KW-1185">Reference proteome</keyword>
<evidence type="ECO:0000313" key="2">
    <source>
        <dbReference type="Proteomes" id="UP000505325"/>
    </source>
</evidence>
<dbReference type="RefSeq" id="WP_173634926.1">
    <property type="nucleotide sequence ID" value="NZ_CP054212.1"/>
</dbReference>
<dbReference type="EMBL" id="CP054212">
    <property type="protein sequence ID" value="QKJ88029.1"/>
    <property type="molecule type" value="Genomic_DNA"/>
</dbReference>
<dbReference type="AlphaFoldDB" id="A0A6M8UE28"/>
<name>A0A6M8UE28_9GAMM</name>
<organism evidence="1 2">
    <name type="scientific">Paramixta manurensis</name>
    <dbReference type="NCBI Taxonomy" id="2740817"/>
    <lineage>
        <taxon>Bacteria</taxon>
        <taxon>Pseudomonadati</taxon>
        <taxon>Pseudomonadota</taxon>
        <taxon>Gammaproteobacteria</taxon>
        <taxon>Enterobacterales</taxon>
        <taxon>Erwiniaceae</taxon>
        <taxon>Paramixta</taxon>
    </lineage>
</organism>
<sequence length="125" mass="14038">MAKAKWPKLPRYLVPLFNSANIYLCRSKDEWIQAEASIGLPPADLSVSVGRCRQFVNDATGENLYLIGVFDNSLSTLVHECAHATFYCCSDVGVTTNPGDANEPYCYLLDRMFSHFSQFMQQEST</sequence>
<evidence type="ECO:0000313" key="1">
    <source>
        <dbReference type="EMBL" id="QKJ88029.1"/>
    </source>
</evidence>